<dbReference type="InterPro" id="IPR036631">
    <property type="entry name" value="MGMT_N_sf"/>
</dbReference>
<evidence type="ECO:0000256" key="9">
    <source>
        <dbReference type="HAMAP-Rule" id="MF_00772"/>
    </source>
</evidence>
<dbReference type="Gene3D" id="3.30.160.70">
    <property type="entry name" value="Methylated DNA-protein cysteine methyltransferase domain"/>
    <property type="match status" value="1"/>
</dbReference>
<dbReference type="NCBIfam" id="TIGR00589">
    <property type="entry name" value="ogt"/>
    <property type="match status" value="1"/>
</dbReference>
<dbReference type="GO" id="GO:0003908">
    <property type="term" value="F:methylated-DNA-[protein]-cysteine S-methyltransferase activity"/>
    <property type="evidence" value="ECO:0007669"/>
    <property type="project" value="UniProtKB-UniRule"/>
</dbReference>
<accession>A0AA96V0W2</accession>
<dbReference type="KEGG" id="mehf:MmiHf6_05250"/>
<comment type="subcellular location">
    <subcellularLocation>
        <location evidence="9">Cytoplasm</location>
    </subcellularLocation>
</comment>
<dbReference type="CDD" id="cd06445">
    <property type="entry name" value="ATase"/>
    <property type="match status" value="1"/>
</dbReference>
<dbReference type="PROSITE" id="PS00374">
    <property type="entry name" value="MGMT"/>
    <property type="match status" value="1"/>
</dbReference>
<evidence type="ECO:0000256" key="5">
    <source>
        <dbReference type="ARBA" id="ARBA00022679"/>
    </source>
</evidence>
<evidence type="ECO:0000256" key="2">
    <source>
        <dbReference type="ARBA" id="ARBA00008711"/>
    </source>
</evidence>
<dbReference type="HAMAP" id="MF_00772">
    <property type="entry name" value="OGT"/>
    <property type="match status" value="1"/>
</dbReference>
<proteinExistence type="inferred from homology"/>
<dbReference type="EMBL" id="CP131059">
    <property type="protein sequence ID" value="WNY23220.1"/>
    <property type="molecule type" value="Genomic_DNA"/>
</dbReference>
<dbReference type="FunFam" id="1.10.10.10:FF:000214">
    <property type="entry name" value="Methylated-DNA--protein-cysteine methyltransferase"/>
    <property type="match status" value="1"/>
</dbReference>
<dbReference type="InterPro" id="IPR036388">
    <property type="entry name" value="WH-like_DNA-bd_sf"/>
</dbReference>
<dbReference type="EC" id="2.1.1.63" evidence="9"/>
<dbReference type="SUPFAM" id="SSF46767">
    <property type="entry name" value="Methylated DNA-protein cysteine methyltransferase, C-terminal domain"/>
    <property type="match status" value="1"/>
</dbReference>
<keyword evidence="13" id="KW-1185">Reference proteome</keyword>
<evidence type="ECO:0000259" key="11">
    <source>
        <dbReference type="Pfam" id="PF02870"/>
    </source>
</evidence>
<name>A0AA96V0W2_9EURY</name>
<organism evidence="12 13">
    <name type="scientific">Methanimicrococcus hongohii</name>
    <dbReference type="NCBI Taxonomy" id="3028295"/>
    <lineage>
        <taxon>Archaea</taxon>
        <taxon>Methanobacteriati</taxon>
        <taxon>Methanobacteriota</taxon>
        <taxon>Stenosarchaea group</taxon>
        <taxon>Methanomicrobia</taxon>
        <taxon>Methanosarcinales</taxon>
        <taxon>Methanosarcinaceae</taxon>
        <taxon>Methanimicrococcus</taxon>
    </lineage>
</organism>
<dbReference type="GO" id="GO:0006307">
    <property type="term" value="P:DNA alkylation repair"/>
    <property type="evidence" value="ECO:0007669"/>
    <property type="project" value="UniProtKB-UniRule"/>
</dbReference>
<dbReference type="AlphaFoldDB" id="A0AA96V0W2"/>
<comment type="miscellaneous">
    <text evidence="9">This enzyme catalyzes only one turnover and therefore is not strictly catalytic. According to one definition, an enzyme is a biocatalyst that acts repeatedly and over many reaction cycles.</text>
</comment>
<keyword evidence="5 9" id="KW-0808">Transferase</keyword>
<dbReference type="Pfam" id="PF01035">
    <property type="entry name" value="DNA_binding_1"/>
    <property type="match status" value="1"/>
</dbReference>
<keyword evidence="7 9" id="KW-0234">DNA repair</keyword>
<evidence type="ECO:0000256" key="1">
    <source>
        <dbReference type="ARBA" id="ARBA00001286"/>
    </source>
</evidence>
<sequence length="188" mass="20759">MNTFTILIKCLYFRIAFNTLRNLRVDFMIYFKETSVCQIGIEEKDGFITKTVFENSSSNSGESCHFDAASAPAAVVEAFSQLEEYFSGERKEFTVPLAPAGTPFMKNVWEALCTIPYGKTATYKEIANAVGNPKACRAVGMANNKNPIAIFIPCHRVIGSSGKLVGYAGGTDVKQKLLILENENFLEK</sequence>
<evidence type="ECO:0000256" key="3">
    <source>
        <dbReference type="ARBA" id="ARBA00022490"/>
    </source>
</evidence>
<dbReference type="InterPro" id="IPR036217">
    <property type="entry name" value="MethylDNA_cys_MeTrfase_DNAb"/>
</dbReference>
<comment type="similarity">
    <text evidence="2 9">Belongs to the MGMT family.</text>
</comment>
<feature type="active site" description="Nucleophile; methyl group acceptor" evidence="9">
    <location>
        <position position="154"/>
    </location>
</feature>
<dbReference type="Proteomes" id="UP001302978">
    <property type="component" value="Chromosome"/>
</dbReference>
<comment type="catalytic activity">
    <reaction evidence="8 9">
        <text>a 6-O-methyl-2'-deoxyguanosine in DNA + L-cysteinyl-[protein] = S-methyl-L-cysteinyl-[protein] + a 2'-deoxyguanosine in DNA</text>
        <dbReference type="Rhea" id="RHEA:24000"/>
        <dbReference type="Rhea" id="RHEA-COMP:10131"/>
        <dbReference type="Rhea" id="RHEA-COMP:10132"/>
        <dbReference type="Rhea" id="RHEA-COMP:11367"/>
        <dbReference type="Rhea" id="RHEA-COMP:11368"/>
        <dbReference type="ChEBI" id="CHEBI:29950"/>
        <dbReference type="ChEBI" id="CHEBI:82612"/>
        <dbReference type="ChEBI" id="CHEBI:85445"/>
        <dbReference type="ChEBI" id="CHEBI:85448"/>
        <dbReference type="EC" id="2.1.1.63"/>
    </reaction>
</comment>
<comment type="catalytic activity">
    <reaction evidence="1 9">
        <text>a 4-O-methyl-thymidine in DNA + L-cysteinyl-[protein] = a thymidine in DNA + S-methyl-L-cysteinyl-[protein]</text>
        <dbReference type="Rhea" id="RHEA:53428"/>
        <dbReference type="Rhea" id="RHEA-COMP:10131"/>
        <dbReference type="Rhea" id="RHEA-COMP:10132"/>
        <dbReference type="Rhea" id="RHEA-COMP:13555"/>
        <dbReference type="Rhea" id="RHEA-COMP:13556"/>
        <dbReference type="ChEBI" id="CHEBI:29950"/>
        <dbReference type="ChEBI" id="CHEBI:82612"/>
        <dbReference type="ChEBI" id="CHEBI:137386"/>
        <dbReference type="ChEBI" id="CHEBI:137387"/>
        <dbReference type="EC" id="2.1.1.63"/>
    </reaction>
</comment>
<dbReference type="Pfam" id="PF02870">
    <property type="entry name" value="Methyltransf_1N"/>
    <property type="match status" value="1"/>
</dbReference>
<feature type="domain" description="Methylated-DNA-[protein]-cysteine S-methyltransferase DNA binding" evidence="10">
    <location>
        <begin position="103"/>
        <end position="182"/>
    </location>
</feature>
<protein>
    <recommendedName>
        <fullName evidence="9">Methylated-DNA--protein-cysteine methyltransferase</fullName>
        <ecNumber evidence="9">2.1.1.63</ecNumber>
    </recommendedName>
    <alternativeName>
        <fullName evidence="9">6-O-methylguanine-DNA methyltransferase</fullName>
        <shortName evidence="9">MGMT</shortName>
    </alternativeName>
    <alternativeName>
        <fullName evidence="9">O-6-methylguanine-DNA-alkyltransferase</fullName>
    </alternativeName>
</protein>
<gene>
    <name evidence="9 12" type="primary">ogt</name>
    <name evidence="12" type="ORF">MmiHf6_05250</name>
</gene>
<dbReference type="PANTHER" id="PTHR10815:SF5">
    <property type="entry name" value="METHYLATED-DNA--PROTEIN-CYSTEINE METHYLTRANSFERASE"/>
    <property type="match status" value="1"/>
</dbReference>
<evidence type="ECO:0000313" key="13">
    <source>
        <dbReference type="Proteomes" id="UP001302978"/>
    </source>
</evidence>
<evidence type="ECO:0000256" key="7">
    <source>
        <dbReference type="ARBA" id="ARBA00023204"/>
    </source>
</evidence>
<evidence type="ECO:0000256" key="8">
    <source>
        <dbReference type="ARBA" id="ARBA00049348"/>
    </source>
</evidence>
<dbReference type="InterPro" id="IPR023546">
    <property type="entry name" value="MGMT"/>
</dbReference>
<reference evidence="12 13" key="1">
    <citation type="submission" date="2023-07" db="EMBL/GenBank/DDBJ databases">
        <title>Closed genoem sequence of Methanomicrococcus sp. Hf6.</title>
        <authorList>
            <person name="Poehlein A."/>
            <person name="Protasov E."/>
            <person name="Platt K."/>
            <person name="Reeh H."/>
            <person name="Daniel R."/>
            <person name="Brune A."/>
        </authorList>
    </citation>
    <scope>NUCLEOTIDE SEQUENCE [LARGE SCALE GENOMIC DNA]</scope>
    <source>
        <strain evidence="12 13">Hf6</strain>
    </source>
</reference>
<dbReference type="InterPro" id="IPR001497">
    <property type="entry name" value="MethylDNA_cys_MeTrfase_AS"/>
</dbReference>
<evidence type="ECO:0000313" key="12">
    <source>
        <dbReference type="EMBL" id="WNY23220.1"/>
    </source>
</evidence>
<feature type="domain" description="Methylguanine DNA methyltransferase ribonuclease-like" evidence="11">
    <location>
        <begin position="74"/>
        <end position="99"/>
    </location>
</feature>
<evidence type="ECO:0000256" key="4">
    <source>
        <dbReference type="ARBA" id="ARBA00022603"/>
    </source>
</evidence>
<dbReference type="GO" id="GO:0005737">
    <property type="term" value="C:cytoplasm"/>
    <property type="evidence" value="ECO:0007669"/>
    <property type="project" value="UniProtKB-SubCell"/>
</dbReference>
<dbReference type="Gene3D" id="1.10.10.10">
    <property type="entry name" value="Winged helix-like DNA-binding domain superfamily/Winged helix DNA-binding domain"/>
    <property type="match status" value="1"/>
</dbReference>
<dbReference type="InterPro" id="IPR008332">
    <property type="entry name" value="MethylG_MeTrfase_N"/>
</dbReference>
<keyword evidence="3 9" id="KW-0963">Cytoplasm</keyword>
<keyword evidence="6 9" id="KW-0227">DNA damage</keyword>
<comment type="function">
    <text evidence="9">Involved in the cellular defense against the biological effects of O6-methylguanine (O6-MeG) and O4-methylthymine (O4-MeT) in DNA. Repairs the methylated nucleobase in DNA by stoichiometrically transferring the methyl group to a cysteine residue in the enzyme. This is a suicide reaction: the enzyme is irreversibly inactivated.</text>
</comment>
<dbReference type="GO" id="GO:0032259">
    <property type="term" value="P:methylation"/>
    <property type="evidence" value="ECO:0007669"/>
    <property type="project" value="UniProtKB-KW"/>
</dbReference>
<dbReference type="SUPFAM" id="SSF53155">
    <property type="entry name" value="Methylated DNA-protein cysteine methyltransferase domain"/>
    <property type="match status" value="1"/>
</dbReference>
<evidence type="ECO:0000256" key="6">
    <source>
        <dbReference type="ARBA" id="ARBA00022763"/>
    </source>
</evidence>
<dbReference type="InterPro" id="IPR014048">
    <property type="entry name" value="MethylDNA_cys_MeTrfase_DNA-bd"/>
</dbReference>
<evidence type="ECO:0000259" key="10">
    <source>
        <dbReference type="Pfam" id="PF01035"/>
    </source>
</evidence>
<dbReference type="PANTHER" id="PTHR10815">
    <property type="entry name" value="METHYLATED-DNA--PROTEIN-CYSTEINE METHYLTRANSFERASE"/>
    <property type="match status" value="1"/>
</dbReference>
<keyword evidence="4 9" id="KW-0489">Methyltransferase</keyword>